<keyword evidence="5 6" id="KW-0472">Membrane</keyword>
<dbReference type="InterPro" id="IPR050833">
    <property type="entry name" value="Poly_Biosynth_Transport"/>
</dbReference>
<feature type="transmembrane region" description="Helical" evidence="6">
    <location>
        <begin position="53"/>
        <end position="75"/>
    </location>
</feature>
<feature type="transmembrane region" description="Helical" evidence="6">
    <location>
        <begin position="87"/>
        <end position="105"/>
    </location>
</feature>
<dbReference type="PANTHER" id="PTHR30250">
    <property type="entry name" value="PST FAMILY PREDICTED COLANIC ACID TRANSPORTER"/>
    <property type="match status" value="1"/>
</dbReference>
<dbReference type="PANTHER" id="PTHR30250:SF28">
    <property type="entry name" value="POLYSACCHARIDE BIOSYNTHESIS PROTEIN"/>
    <property type="match status" value="1"/>
</dbReference>
<accession>X1FKH7</accession>
<feature type="transmembrane region" description="Helical" evidence="6">
    <location>
        <begin position="221"/>
        <end position="243"/>
    </location>
</feature>
<dbReference type="GO" id="GO:0005886">
    <property type="term" value="C:plasma membrane"/>
    <property type="evidence" value="ECO:0007669"/>
    <property type="project" value="UniProtKB-SubCell"/>
</dbReference>
<evidence type="ECO:0000256" key="5">
    <source>
        <dbReference type="ARBA" id="ARBA00023136"/>
    </source>
</evidence>
<evidence type="ECO:0000256" key="3">
    <source>
        <dbReference type="ARBA" id="ARBA00022692"/>
    </source>
</evidence>
<feature type="transmembrane region" description="Helical" evidence="6">
    <location>
        <begin position="191"/>
        <end position="209"/>
    </location>
</feature>
<evidence type="ECO:0000256" key="4">
    <source>
        <dbReference type="ARBA" id="ARBA00022989"/>
    </source>
</evidence>
<sequence>SYGLICGDLIGHLANVISVIYQILKSGLKLNILSFTKLKYVFSKYVEYPKFNIIPSVMSACSYLLPAIFINKFYSSENTGFFDLSKLVLSIPFALIATSISNVLLQRVAEKLKNGESFVKELLPIVTFVSVIAAIEIVIISLFGVDLFRLVFGEQWKISGQISRILVWSFALNFVAGSFSSIFISMGKIKLLSVWQLVYFIAILCLFLFKDYSFIDFLKVYVLIEIICYILISILMIIIISGYEFKIKHS</sequence>
<feature type="non-terminal residue" evidence="7">
    <location>
        <position position="1"/>
    </location>
</feature>
<evidence type="ECO:0000256" key="2">
    <source>
        <dbReference type="ARBA" id="ARBA00022475"/>
    </source>
</evidence>
<evidence type="ECO:0000256" key="6">
    <source>
        <dbReference type="SAM" id="Phobius"/>
    </source>
</evidence>
<keyword evidence="3 6" id="KW-0812">Transmembrane</keyword>
<feature type="transmembrane region" description="Helical" evidence="6">
    <location>
        <begin position="165"/>
        <end position="184"/>
    </location>
</feature>
<comment type="caution">
    <text evidence="7">The sequence shown here is derived from an EMBL/GenBank/DDBJ whole genome shotgun (WGS) entry which is preliminary data.</text>
</comment>
<comment type="subcellular location">
    <subcellularLocation>
        <location evidence="1">Cell membrane</location>
        <topology evidence="1">Multi-pass membrane protein</topology>
    </subcellularLocation>
</comment>
<gene>
    <name evidence="7" type="ORF">S03H2_12053</name>
</gene>
<evidence type="ECO:0008006" key="8">
    <source>
        <dbReference type="Google" id="ProtNLM"/>
    </source>
</evidence>
<keyword evidence="2" id="KW-1003">Cell membrane</keyword>
<dbReference type="EMBL" id="BARU01006138">
    <property type="protein sequence ID" value="GAH45447.1"/>
    <property type="molecule type" value="Genomic_DNA"/>
</dbReference>
<name>X1FKH7_9ZZZZ</name>
<feature type="transmembrane region" description="Helical" evidence="6">
    <location>
        <begin position="125"/>
        <end position="145"/>
    </location>
</feature>
<evidence type="ECO:0000313" key="7">
    <source>
        <dbReference type="EMBL" id="GAH45447.1"/>
    </source>
</evidence>
<dbReference type="AlphaFoldDB" id="X1FKH7"/>
<organism evidence="7">
    <name type="scientific">marine sediment metagenome</name>
    <dbReference type="NCBI Taxonomy" id="412755"/>
    <lineage>
        <taxon>unclassified sequences</taxon>
        <taxon>metagenomes</taxon>
        <taxon>ecological metagenomes</taxon>
    </lineage>
</organism>
<evidence type="ECO:0000256" key="1">
    <source>
        <dbReference type="ARBA" id="ARBA00004651"/>
    </source>
</evidence>
<proteinExistence type="predicted"/>
<dbReference type="Pfam" id="PF13440">
    <property type="entry name" value="Polysacc_synt_3"/>
    <property type="match status" value="1"/>
</dbReference>
<keyword evidence="4 6" id="KW-1133">Transmembrane helix</keyword>
<protein>
    <recommendedName>
        <fullName evidence="8">Polysaccharide biosynthesis protein C-terminal domain-containing protein</fullName>
    </recommendedName>
</protein>
<reference evidence="7" key="1">
    <citation type="journal article" date="2014" name="Front. Microbiol.">
        <title>High frequency of phylogenetically diverse reductive dehalogenase-homologous genes in deep subseafloor sedimentary metagenomes.</title>
        <authorList>
            <person name="Kawai M."/>
            <person name="Futagami T."/>
            <person name="Toyoda A."/>
            <person name="Takaki Y."/>
            <person name="Nishi S."/>
            <person name="Hori S."/>
            <person name="Arai W."/>
            <person name="Tsubouchi T."/>
            <person name="Morono Y."/>
            <person name="Uchiyama I."/>
            <person name="Ito T."/>
            <person name="Fujiyama A."/>
            <person name="Inagaki F."/>
            <person name="Takami H."/>
        </authorList>
    </citation>
    <scope>NUCLEOTIDE SEQUENCE</scope>
    <source>
        <strain evidence="7">Expedition CK06-06</strain>
    </source>
</reference>